<proteinExistence type="predicted"/>
<dbReference type="Proteomes" id="UP001060085">
    <property type="component" value="Linkage Group LG08"/>
</dbReference>
<organism evidence="1 2">
    <name type="scientific">Catharanthus roseus</name>
    <name type="common">Madagascar periwinkle</name>
    <name type="synonym">Vinca rosea</name>
    <dbReference type="NCBI Taxonomy" id="4058"/>
    <lineage>
        <taxon>Eukaryota</taxon>
        <taxon>Viridiplantae</taxon>
        <taxon>Streptophyta</taxon>
        <taxon>Embryophyta</taxon>
        <taxon>Tracheophyta</taxon>
        <taxon>Spermatophyta</taxon>
        <taxon>Magnoliopsida</taxon>
        <taxon>eudicotyledons</taxon>
        <taxon>Gunneridae</taxon>
        <taxon>Pentapetalae</taxon>
        <taxon>asterids</taxon>
        <taxon>lamiids</taxon>
        <taxon>Gentianales</taxon>
        <taxon>Apocynaceae</taxon>
        <taxon>Rauvolfioideae</taxon>
        <taxon>Vinceae</taxon>
        <taxon>Catharanthinae</taxon>
        <taxon>Catharanthus</taxon>
    </lineage>
</organism>
<sequence>MAILTMSKRIFSHSSAFPFINHFHKKSPRQKGGWGCQKERPWRWSPFLSLIGSLLQIFEKGPKVGQQSRMNQLQAIRGFAGFLMDGYGLLKMEIGGGHIMRVLDLNGGDDDDD</sequence>
<name>A0ACB9ZWU9_CATRO</name>
<evidence type="ECO:0000313" key="1">
    <source>
        <dbReference type="EMBL" id="KAI5650702.1"/>
    </source>
</evidence>
<gene>
    <name evidence="1" type="ORF">M9H77_36707</name>
</gene>
<reference evidence="2" key="1">
    <citation type="journal article" date="2023" name="Nat. Plants">
        <title>Single-cell RNA sequencing provides a high-resolution roadmap for understanding the multicellular compartmentation of specialized metabolism.</title>
        <authorList>
            <person name="Sun S."/>
            <person name="Shen X."/>
            <person name="Li Y."/>
            <person name="Li Y."/>
            <person name="Wang S."/>
            <person name="Li R."/>
            <person name="Zhang H."/>
            <person name="Shen G."/>
            <person name="Guo B."/>
            <person name="Wei J."/>
            <person name="Xu J."/>
            <person name="St-Pierre B."/>
            <person name="Chen S."/>
            <person name="Sun C."/>
        </authorList>
    </citation>
    <scope>NUCLEOTIDE SEQUENCE [LARGE SCALE GENOMIC DNA]</scope>
</reference>
<keyword evidence="2" id="KW-1185">Reference proteome</keyword>
<dbReference type="EMBL" id="CM044708">
    <property type="protein sequence ID" value="KAI5650702.1"/>
    <property type="molecule type" value="Genomic_DNA"/>
</dbReference>
<accession>A0ACB9ZWU9</accession>
<evidence type="ECO:0000313" key="2">
    <source>
        <dbReference type="Proteomes" id="UP001060085"/>
    </source>
</evidence>
<comment type="caution">
    <text evidence="1">The sequence shown here is derived from an EMBL/GenBank/DDBJ whole genome shotgun (WGS) entry which is preliminary data.</text>
</comment>
<protein>
    <submittedName>
        <fullName evidence="1">Uncharacterized protein</fullName>
    </submittedName>
</protein>